<evidence type="ECO:0000256" key="1">
    <source>
        <dbReference type="SAM" id="MobiDB-lite"/>
    </source>
</evidence>
<evidence type="ECO:0000313" key="2">
    <source>
        <dbReference type="EMBL" id="GGI13764.1"/>
    </source>
</evidence>
<protein>
    <recommendedName>
        <fullName evidence="4">Helicase</fullName>
    </recommendedName>
</protein>
<feature type="compositionally biased region" description="Polar residues" evidence="1">
    <location>
        <begin position="125"/>
        <end position="149"/>
    </location>
</feature>
<dbReference type="InterPro" id="IPR011990">
    <property type="entry name" value="TPR-like_helical_dom_sf"/>
</dbReference>
<gene>
    <name evidence="2" type="ORF">GCM10007377_07590</name>
</gene>
<feature type="region of interest" description="Disordered" evidence="1">
    <location>
        <begin position="1"/>
        <end position="161"/>
    </location>
</feature>
<dbReference type="Gene3D" id="1.25.40.10">
    <property type="entry name" value="Tetratricopeptide repeat domain"/>
    <property type="match status" value="1"/>
</dbReference>
<evidence type="ECO:0008006" key="4">
    <source>
        <dbReference type="Google" id="ProtNLM"/>
    </source>
</evidence>
<comment type="caution">
    <text evidence="2">The sequence shown here is derived from an EMBL/GenBank/DDBJ whole genome shotgun (WGS) entry which is preliminary data.</text>
</comment>
<dbReference type="EMBL" id="BMDH01000001">
    <property type="protein sequence ID" value="GGI13764.1"/>
    <property type="molecule type" value="Genomic_DNA"/>
</dbReference>
<organism evidence="2 3">
    <name type="scientific">Galliscardovia ingluviei</name>
    <dbReference type="NCBI Taxonomy" id="1769422"/>
    <lineage>
        <taxon>Bacteria</taxon>
        <taxon>Bacillati</taxon>
        <taxon>Actinomycetota</taxon>
        <taxon>Actinomycetes</taxon>
        <taxon>Bifidobacteriales</taxon>
        <taxon>Bifidobacteriaceae</taxon>
        <taxon>Galliscardovia</taxon>
    </lineage>
</organism>
<reference evidence="2" key="1">
    <citation type="journal article" date="2014" name="Int. J. Syst. Evol. Microbiol.">
        <title>Complete genome sequence of Corynebacterium casei LMG S-19264T (=DSM 44701T), isolated from a smear-ripened cheese.</title>
        <authorList>
            <consortium name="US DOE Joint Genome Institute (JGI-PGF)"/>
            <person name="Walter F."/>
            <person name="Albersmeier A."/>
            <person name="Kalinowski J."/>
            <person name="Ruckert C."/>
        </authorList>
    </citation>
    <scope>NUCLEOTIDE SEQUENCE</scope>
    <source>
        <strain evidence="2">CCM 8606</strain>
    </source>
</reference>
<dbReference type="SUPFAM" id="SSF48452">
    <property type="entry name" value="TPR-like"/>
    <property type="match status" value="1"/>
</dbReference>
<feature type="compositionally biased region" description="Acidic residues" evidence="1">
    <location>
        <begin position="442"/>
        <end position="454"/>
    </location>
</feature>
<keyword evidence="3" id="KW-1185">Reference proteome</keyword>
<proteinExistence type="predicted"/>
<accession>A0A8J3AJ71</accession>
<dbReference type="Proteomes" id="UP000619536">
    <property type="component" value="Unassembled WGS sequence"/>
</dbReference>
<sequence>MSEENRGRSGSHQHRGGSGRDHRNFRRNGDGDRKRRFERRDGERRYSNRGERDGERRYERRDGEHREHRYGDRDGEHRFRRDGEGFERRGKGNRSFERKDHKRNNDRQFNRHDHNRGNANRDAKGSQSFYESARQNSDGTISYPSQNPYTDRRPNEPVMPKGIEWSMLSRDERDRLRGLSKEHAENIGLHMLAAYSLADTDPQWALQHAQWIAKQASRIDMARETLAFLAYRQGDYKLALREFKTAFRMNGFLDYLPFIADCERGLGHPERAIEVALSDDAKQLRGESKAEMFLVLAGAQGDLGNWDKAIDIVHTLGRSRGISGEYRMRALQAEQNFLEQAGRLEESAQLDDLVERLEDEYADIEPDDEELVIDNDLEDVSDDILEGLGIELHPVAEEDAEHSEESATESADGDAEVDTEAEALSEEPSSDESSTDISTSDELADPESDQAEQE</sequence>
<feature type="region of interest" description="Disordered" evidence="1">
    <location>
        <begin position="397"/>
        <end position="454"/>
    </location>
</feature>
<dbReference type="AlphaFoldDB" id="A0A8J3AJ71"/>
<evidence type="ECO:0000313" key="3">
    <source>
        <dbReference type="Proteomes" id="UP000619536"/>
    </source>
</evidence>
<name>A0A8J3AJ71_9BIFI</name>
<reference evidence="2" key="2">
    <citation type="submission" date="2020-09" db="EMBL/GenBank/DDBJ databases">
        <authorList>
            <person name="Sun Q."/>
            <person name="Sedlacek I."/>
        </authorList>
    </citation>
    <scope>NUCLEOTIDE SEQUENCE</scope>
    <source>
        <strain evidence="2">CCM 8606</strain>
    </source>
</reference>
<feature type="compositionally biased region" description="Basic and acidic residues" evidence="1">
    <location>
        <begin position="18"/>
        <end position="124"/>
    </location>
</feature>
<feature type="compositionally biased region" description="Acidic residues" evidence="1">
    <location>
        <begin position="411"/>
        <end position="434"/>
    </location>
</feature>